<dbReference type="SUPFAM" id="SSF57716">
    <property type="entry name" value="Glucocorticoid receptor-like (DNA-binding domain)"/>
    <property type="match status" value="1"/>
</dbReference>
<dbReference type="GO" id="GO:0003735">
    <property type="term" value="F:structural constituent of ribosome"/>
    <property type="evidence" value="ECO:0007669"/>
    <property type="project" value="InterPro"/>
</dbReference>
<keyword evidence="6" id="KW-1185">Reference proteome</keyword>
<evidence type="ECO:0000256" key="3">
    <source>
        <dbReference type="ARBA" id="ARBA00023274"/>
    </source>
</evidence>
<dbReference type="PANTHER" id="PTHR19836">
    <property type="entry name" value="30S RIBOSOMAL PROTEIN S14"/>
    <property type="match status" value="1"/>
</dbReference>
<dbReference type="PANTHER" id="PTHR19836:SF19">
    <property type="entry name" value="SMALL RIBOSOMAL SUBUNIT PROTEIN US14M"/>
    <property type="match status" value="1"/>
</dbReference>
<evidence type="ECO:0000256" key="4">
    <source>
        <dbReference type="ARBA" id="ARBA00035167"/>
    </source>
</evidence>
<dbReference type="AlphaFoldDB" id="A0A934J7E5"/>
<evidence type="ECO:0000256" key="2">
    <source>
        <dbReference type="ARBA" id="ARBA00022980"/>
    </source>
</evidence>
<organism evidence="5 6">
    <name type="scientific">Paenibacillus roseus</name>
    <dbReference type="NCBI Taxonomy" id="2798579"/>
    <lineage>
        <taxon>Bacteria</taxon>
        <taxon>Bacillati</taxon>
        <taxon>Bacillota</taxon>
        <taxon>Bacilli</taxon>
        <taxon>Bacillales</taxon>
        <taxon>Paenibacillaceae</taxon>
        <taxon>Paenibacillus</taxon>
    </lineage>
</organism>
<dbReference type="GO" id="GO:0015935">
    <property type="term" value="C:small ribosomal subunit"/>
    <property type="evidence" value="ECO:0007669"/>
    <property type="project" value="TreeGrafter"/>
</dbReference>
<evidence type="ECO:0000313" key="6">
    <source>
        <dbReference type="Proteomes" id="UP000640274"/>
    </source>
</evidence>
<dbReference type="Gene3D" id="4.10.830.10">
    <property type="entry name" value="30s Ribosomal Protein S14, Chain N"/>
    <property type="match status" value="1"/>
</dbReference>
<protein>
    <recommendedName>
        <fullName evidence="4">Small ribosomal subunit protein uS14</fullName>
    </recommendedName>
</protein>
<keyword evidence="1" id="KW-0699">rRNA-binding</keyword>
<dbReference type="NCBIfam" id="NF006477">
    <property type="entry name" value="PRK08881.1"/>
    <property type="match status" value="1"/>
</dbReference>
<dbReference type="InterPro" id="IPR043140">
    <property type="entry name" value="Ribosomal_uS14_sf"/>
</dbReference>
<dbReference type="EMBL" id="JAELUP010000043">
    <property type="protein sequence ID" value="MBJ6361745.1"/>
    <property type="molecule type" value="Genomic_DNA"/>
</dbReference>
<proteinExistence type="predicted"/>
<reference evidence="5" key="1">
    <citation type="submission" date="2020-12" db="EMBL/GenBank/DDBJ databases">
        <authorList>
            <person name="Huq M.A."/>
        </authorList>
    </citation>
    <scope>NUCLEOTIDE SEQUENCE</scope>
    <source>
        <strain evidence="5">MAHUQ-46</strain>
    </source>
</reference>
<evidence type="ECO:0000256" key="1">
    <source>
        <dbReference type="ARBA" id="ARBA00022730"/>
    </source>
</evidence>
<dbReference type="GO" id="GO:0005737">
    <property type="term" value="C:cytoplasm"/>
    <property type="evidence" value="ECO:0007669"/>
    <property type="project" value="UniProtKB-ARBA"/>
</dbReference>
<dbReference type="InterPro" id="IPR001209">
    <property type="entry name" value="Ribosomal_uS14"/>
</dbReference>
<comment type="caution">
    <text evidence="5">The sequence shown here is derived from an EMBL/GenBank/DDBJ whole genome shotgun (WGS) entry which is preliminary data.</text>
</comment>
<keyword evidence="3" id="KW-0687">Ribonucleoprotein</keyword>
<dbReference type="GO" id="GO:0006412">
    <property type="term" value="P:translation"/>
    <property type="evidence" value="ECO:0007669"/>
    <property type="project" value="InterPro"/>
</dbReference>
<dbReference type="GO" id="GO:0019843">
    <property type="term" value="F:rRNA binding"/>
    <property type="evidence" value="ECO:0007669"/>
    <property type="project" value="UniProtKB-KW"/>
</dbReference>
<keyword evidence="2 5" id="KW-0689">Ribosomal protein</keyword>
<keyword evidence="1" id="KW-0694">RNA-binding</keyword>
<dbReference type="Pfam" id="PF00253">
    <property type="entry name" value="Ribosomal_S14"/>
    <property type="match status" value="1"/>
</dbReference>
<evidence type="ECO:0000313" key="5">
    <source>
        <dbReference type="EMBL" id="MBJ6361745.1"/>
    </source>
</evidence>
<name>A0A934J7E5_9BACL</name>
<accession>A0A934J7E5</accession>
<gene>
    <name evidence="5" type="primary">rpsN</name>
    <name evidence="5" type="ORF">JFN88_10640</name>
</gene>
<dbReference type="Proteomes" id="UP000640274">
    <property type="component" value="Unassembled WGS sequence"/>
</dbReference>
<sequence>MIDKTTSYRIKLIKKQLQRNLRKELILNQRKYLYMSRKLQKMPRNSMFIRNSNRCRITGRSKGFYRKWGLSRFLFRDYANRGLLPGVIKYSW</sequence>